<evidence type="ECO:0000313" key="1">
    <source>
        <dbReference type="EMBL" id="KAI7996195.1"/>
    </source>
</evidence>
<protein>
    <submittedName>
        <fullName evidence="1">E3 ubiquitin-protein ligase RING1</fullName>
    </submittedName>
</protein>
<comment type="caution">
    <text evidence="1">The sequence shown here is derived from an EMBL/GenBank/DDBJ whole genome shotgun (WGS) entry which is preliminary data.</text>
</comment>
<dbReference type="Proteomes" id="UP001060215">
    <property type="component" value="Chromosome 10"/>
</dbReference>
<gene>
    <name evidence="1" type="ORF">LOK49_LG10G02722</name>
</gene>
<evidence type="ECO:0000313" key="2">
    <source>
        <dbReference type="Proteomes" id="UP001060215"/>
    </source>
</evidence>
<reference evidence="1 2" key="1">
    <citation type="journal article" date="2022" name="Plant J.">
        <title>Chromosome-level genome of Camellia lanceoleosa provides a valuable resource for understanding genome evolution and self-incompatibility.</title>
        <authorList>
            <person name="Gong W."/>
            <person name="Xiao S."/>
            <person name="Wang L."/>
            <person name="Liao Z."/>
            <person name="Chang Y."/>
            <person name="Mo W."/>
            <person name="Hu G."/>
            <person name="Li W."/>
            <person name="Zhao G."/>
            <person name="Zhu H."/>
            <person name="Hu X."/>
            <person name="Ji K."/>
            <person name="Xiang X."/>
            <person name="Song Q."/>
            <person name="Yuan D."/>
            <person name="Jin S."/>
            <person name="Zhang L."/>
        </authorList>
    </citation>
    <scope>NUCLEOTIDE SEQUENCE [LARGE SCALE GENOMIC DNA]</scope>
    <source>
        <strain evidence="1">SQ_2022a</strain>
    </source>
</reference>
<proteinExistence type="predicted"/>
<sequence length="159" mass="17763">MGFNLELCNSMKERIISSLSDLIIEYGVSLGFQVIVDLKTTTTMELISAQSIDDMMMDMLAADGVVIVEDGGGVDETVEAMRTRRGVSKATIDRLKKLVEFNDEGDDEKCTTCAVCLEEFRKETELTSMPCSHLFHHRCIVPWLESHNSCPMCRCVVSD</sequence>
<name>A0ACC0G5C7_9ERIC</name>
<organism evidence="1 2">
    <name type="scientific">Camellia lanceoleosa</name>
    <dbReference type="NCBI Taxonomy" id="1840588"/>
    <lineage>
        <taxon>Eukaryota</taxon>
        <taxon>Viridiplantae</taxon>
        <taxon>Streptophyta</taxon>
        <taxon>Embryophyta</taxon>
        <taxon>Tracheophyta</taxon>
        <taxon>Spermatophyta</taxon>
        <taxon>Magnoliopsida</taxon>
        <taxon>eudicotyledons</taxon>
        <taxon>Gunneridae</taxon>
        <taxon>Pentapetalae</taxon>
        <taxon>asterids</taxon>
        <taxon>Ericales</taxon>
        <taxon>Theaceae</taxon>
        <taxon>Camellia</taxon>
    </lineage>
</organism>
<keyword evidence="2" id="KW-1185">Reference proteome</keyword>
<accession>A0ACC0G5C7</accession>
<dbReference type="EMBL" id="CM045767">
    <property type="protein sequence ID" value="KAI7996195.1"/>
    <property type="molecule type" value="Genomic_DNA"/>
</dbReference>